<dbReference type="InterPro" id="IPR036796">
    <property type="entry name" value="Ribosomal_uL11_N_sf"/>
</dbReference>
<dbReference type="FunFam" id="3.40.50.790:FF:000001">
    <property type="entry name" value="50S ribosomal protein L1"/>
    <property type="match status" value="1"/>
</dbReference>
<keyword evidence="4" id="KW-0694">RNA-binding</keyword>
<feature type="region of interest" description="Disordered" evidence="8">
    <location>
        <begin position="87"/>
        <end position="109"/>
    </location>
</feature>
<comment type="caution">
    <text evidence="10">The sequence shown here is derived from an EMBL/GenBank/DDBJ whole genome shotgun (WGS) entry which is preliminary data.</text>
</comment>
<dbReference type="HAMAP" id="MF_01318_B">
    <property type="entry name" value="Ribosomal_uL1_B"/>
    <property type="match status" value="1"/>
</dbReference>
<evidence type="ECO:0000256" key="4">
    <source>
        <dbReference type="ARBA" id="ARBA00022884"/>
    </source>
</evidence>
<name>A0AA35QS46_GEOBA</name>
<dbReference type="SMART" id="SM00649">
    <property type="entry name" value="RL11"/>
    <property type="match status" value="1"/>
</dbReference>
<keyword evidence="3" id="KW-0699">rRNA-binding</keyword>
<keyword evidence="11" id="KW-1185">Reference proteome</keyword>
<evidence type="ECO:0000256" key="1">
    <source>
        <dbReference type="ARBA" id="ARBA00010531"/>
    </source>
</evidence>
<dbReference type="InterPro" id="IPR005878">
    <property type="entry name" value="Ribosom_uL1_bac-type"/>
</dbReference>
<dbReference type="Gene3D" id="3.30.190.20">
    <property type="match status" value="1"/>
</dbReference>
<evidence type="ECO:0000256" key="3">
    <source>
        <dbReference type="ARBA" id="ARBA00022730"/>
    </source>
</evidence>
<evidence type="ECO:0000256" key="5">
    <source>
        <dbReference type="ARBA" id="ARBA00022980"/>
    </source>
</evidence>
<dbReference type="CDD" id="cd00403">
    <property type="entry name" value="Ribosomal_L1"/>
    <property type="match status" value="1"/>
</dbReference>
<feature type="non-terminal residue" evidence="10">
    <location>
        <position position="1"/>
    </location>
</feature>
<dbReference type="Pfam" id="PF00687">
    <property type="entry name" value="Ribosomal_L1"/>
    <property type="match status" value="1"/>
</dbReference>
<dbReference type="Gene3D" id="3.30.1550.10">
    <property type="entry name" value="Ribosomal protein L11/L12, N-terminal domain"/>
    <property type="match status" value="1"/>
</dbReference>
<evidence type="ECO:0000259" key="9">
    <source>
        <dbReference type="Pfam" id="PF03946"/>
    </source>
</evidence>
<gene>
    <name evidence="10" type="ORF">GBAR_LOCUS227</name>
</gene>
<protein>
    <recommendedName>
        <fullName evidence="7">Ribosomal protein</fullName>
    </recommendedName>
</protein>
<proteinExistence type="inferred from homology"/>
<dbReference type="HAMAP" id="MF_00736">
    <property type="entry name" value="Ribosomal_uL11"/>
    <property type="match status" value="1"/>
</dbReference>
<dbReference type="Pfam" id="PF03946">
    <property type="entry name" value="Ribosomal_L11_N"/>
    <property type="match status" value="1"/>
</dbReference>
<dbReference type="PANTHER" id="PTHR36427:SF3">
    <property type="entry name" value="LARGE RIBOSOMAL SUBUNIT PROTEIN UL1M"/>
    <property type="match status" value="1"/>
</dbReference>
<evidence type="ECO:0000256" key="2">
    <source>
        <dbReference type="ARBA" id="ARBA00010537"/>
    </source>
</evidence>
<dbReference type="PANTHER" id="PTHR36427">
    <property type="entry name" value="54S RIBOSOMAL PROTEIN L1, MITOCHONDRIAL"/>
    <property type="match status" value="1"/>
</dbReference>
<dbReference type="InterPro" id="IPR028364">
    <property type="entry name" value="Ribosomal_uL1/biogenesis"/>
</dbReference>
<dbReference type="NCBIfam" id="TIGR01169">
    <property type="entry name" value="rplA_bact"/>
    <property type="match status" value="1"/>
</dbReference>
<accession>A0AA35QS46</accession>
<dbReference type="InterPro" id="IPR016095">
    <property type="entry name" value="Ribosomal_uL1_3-a/b-sand"/>
</dbReference>
<dbReference type="EMBL" id="CASHTH010000031">
    <property type="protein sequence ID" value="CAI7989470.1"/>
    <property type="molecule type" value="Genomic_DNA"/>
</dbReference>
<dbReference type="PROSITE" id="PS01199">
    <property type="entry name" value="RIBOSOMAL_L1"/>
    <property type="match status" value="1"/>
</dbReference>
<feature type="domain" description="Large ribosomal subunit protein uL11 N-terminal" evidence="9">
    <location>
        <begin position="9"/>
        <end position="66"/>
    </location>
</feature>
<dbReference type="Gene3D" id="3.40.50.790">
    <property type="match status" value="1"/>
</dbReference>
<dbReference type="GO" id="GO:0003735">
    <property type="term" value="F:structural constituent of ribosome"/>
    <property type="evidence" value="ECO:0007669"/>
    <property type="project" value="InterPro"/>
</dbReference>
<keyword evidence="6 7" id="KW-0687">Ribonucleoprotein</keyword>
<dbReference type="FunFam" id="3.30.1550.10:FF:000001">
    <property type="entry name" value="50S ribosomal protein L11"/>
    <property type="match status" value="1"/>
</dbReference>
<sequence>VAKKVRAIIKLQLDAGKATPAPPVGPALGQHGVNIMAFVKEYNERTGTQSGTIVPVHLTVYEDRSFTFITRTPPASDLLRRAAGVAKGQGENSGEPAINPGRQSAMPKHSRRYNNVAERVPEESVYQPHEAVDLIRELSTAKFDETIEVHLRTNADVRHAEQQVRGVTVLPHGLGKQVRVLVFASGEAADIARQAGADYVGDDELIAQVEGGWLEFDVGLAIPEVMSKIGRLGRILGRRGLMPNPRTGTLVQPRDLPRVIQESKAGRLEFRTDRTAIIHGQFGKSSFEPDMLMDNLTVFMDSVMRERPDAVKGPFIKSAYITSSMGPGIAVDATALQALKPE</sequence>
<dbReference type="InterPro" id="IPR000911">
    <property type="entry name" value="Ribosomal_uL11"/>
</dbReference>
<keyword evidence="5 7" id="KW-0689">Ribosomal protein</keyword>
<evidence type="ECO:0000313" key="11">
    <source>
        <dbReference type="Proteomes" id="UP001174909"/>
    </source>
</evidence>
<dbReference type="InterPro" id="IPR036769">
    <property type="entry name" value="Ribosomal_uL11_C_sf"/>
</dbReference>
<comment type="similarity">
    <text evidence="1 7">Belongs to the universal ribosomal protein uL1 family.</text>
</comment>
<dbReference type="SUPFAM" id="SSF54747">
    <property type="entry name" value="Ribosomal L11/L12e N-terminal domain"/>
    <property type="match status" value="1"/>
</dbReference>
<dbReference type="GO" id="GO:0006412">
    <property type="term" value="P:translation"/>
    <property type="evidence" value="ECO:0007669"/>
    <property type="project" value="InterPro"/>
</dbReference>
<comment type="similarity">
    <text evidence="2">Belongs to the universal ribosomal protein uL11 family.</text>
</comment>
<reference evidence="10" key="1">
    <citation type="submission" date="2023-03" db="EMBL/GenBank/DDBJ databases">
        <authorList>
            <person name="Steffen K."/>
            <person name="Cardenas P."/>
        </authorList>
    </citation>
    <scope>NUCLEOTIDE SEQUENCE</scope>
</reference>
<dbReference type="AlphaFoldDB" id="A0AA35QS46"/>
<evidence type="ECO:0000256" key="8">
    <source>
        <dbReference type="SAM" id="MobiDB-lite"/>
    </source>
</evidence>
<dbReference type="Proteomes" id="UP001174909">
    <property type="component" value="Unassembled WGS sequence"/>
</dbReference>
<evidence type="ECO:0000313" key="10">
    <source>
        <dbReference type="EMBL" id="CAI7989470.1"/>
    </source>
</evidence>
<evidence type="ECO:0000256" key="6">
    <source>
        <dbReference type="ARBA" id="ARBA00023274"/>
    </source>
</evidence>
<dbReference type="CDD" id="cd00349">
    <property type="entry name" value="Ribosomal_L11"/>
    <property type="match status" value="1"/>
</dbReference>
<dbReference type="Gene3D" id="1.10.10.250">
    <property type="entry name" value="Ribosomal protein L11, C-terminal domain"/>
    <property type="match status" value="1"/>
</dbReference>
<dbReference type="GO" id="GO:0019843">
    <property type="term" value="F:rRNA binding"/>
    <property type="evidence" value="ECO:0007669"/>
    <property type="project" value="UniProtKB-KW"/>
</dbReference>
<dbReference type="InterPro" id="IPR020784">
    <property type="entry name" value="Ribosomal_uL11_N"/>
</dbReference>
<dbReference type="InterPro" id="IPR023673">
    <property type="entry name" value="Ribosomal_uL1_CS"/>
</dbReference>
<evidence type="ECO:0000256" key="7">
    <source>
        <dbReference type="RuleBase" id="RU000659"/>
    </source>
</evidence>
<dbReference type="SUPFAM" id="SSF56808">
    <property type="entry name" value="Ribosomal protein L1"/>
    <property type="match status" value="1"/>
</dbReference>
<dbReference type="GO" id="GO:0015934">
    <property type="term" value="C:large ribosomal subunit"/>
    <property type="evidence" value="ECO:0007669"/>
    <property type="project" value="InterPro"/>
</dbReference>
<organism evidence="10 11">
    <name type="scientific">Geodia barretti</name>
    <name type="common">Barrett's horny sponge</name>
    <dbReference type="NCBI Taxonomy" id="519541"/>
    <lineage>
        <taxon>Eukaryota</taxon>
        <taxon>Metazoa</taxon>
        <taxon>Porifera</taxon>
        <taxon>Demospongiae</taxon>
        <taxon>Heteroscleromorpha</taxon>
        <taxon>Tetractinellida</taxon>
        <taxon>Astrophorina</taxon>
        <taxon>Geodiidae</taxon>
        <taxon>Geodia</taxon>
    </lineage>
</organism>
<dbReference type="InterPro" id="IPR023674">
    <property type="entry name" value="Ribosomal_uL1-like"/>
</dbReference>